<dbReference type="SMART" id="SM00889">
    <property type="entry name" value="EFG_IV"/>
    <property type="match status" value="1"/>
</dbReference>
<dbReference type="EMBL" id="VFOP01000001">
    <property type="protein sequence ID" value="TQL49154.1"/>
    <property type="molecule type" value="Genomic_DNA"/>
</dbReference>
<dbReference type="SUPFAM" id="SSF52540">
    <property type="entry name" value="P-loop containing nucleoside triphosphate hydrolases"/>
    <property type="match status" value="1"/>
</dbReference>
<evidence type="ECO:0000259" key="3">
    <source>
        <dbReference type="SMART" id="SM00838"/>
    </source>
</evidence>
<dbReference type="RefSeq" id="WP_141783446.1">
    <property type="nucleotide sequence ID" value="NZ_BAAAIK010000008.1"/>
</dbReference>
<dbReference type="FunFam" id="3.30.70.240:FF:000001">
    <property type="entry name" value="Elongation factor G"/>
    <property type="match status" value="1"/>
</dbReference>
<dbReference type="InterPro" id="IPR005517">
    <property type="entry name" value="Transl_elong_EFG/EF2_IV"/>
</dbReference>
<dbReference type="InterPro" id="IPR035649">
    <property type="entry name" value="EFG_V"/>
</dbReference>
<dbReference type="InterPro" id="IPR000795">
    <property type="entry name" value="T_Tr_GTP-bd_dom"/>
</dbReference>
<keyword evidence="6" id="KW-1185">Reference proteome</keyword>
<dbReference type="SMART" id="SM00838">
    <property type="entry name" value="EFG_C"/>
    <property type="match status" value="1"/>
</dbReference>
<dbReference type="InterPro" id="IPR047872">
    <property type="entry name" value="EFG_IV"/>
</dbReference>
<dbReference type="InterPro" id="IPR009000">
    <property type="entry name" value="Transl_B-barrel_sf"/>
</dbReference>
<sequence length="699" mass="75018">MSRTESRSFVPPASPDQIRNVVLVGPAGAGKSMLFERLTAAEGAQVRQGEQPPSTGMGVATVARGDLVVTLVDTPGRPDFVGEVRAGLRAADAVLFVVSAGDTVDEPTRMLWRECAAVGMPRAVAVTQLELARADYDAVVADCQRVFGDAQPLYRPILQGGSVTGVLDLLRRRVRRVDPDGGVAAPEEPTDAEAADIEERRGPVLESVIEQSEDESLLERYLEGEDVDLAMLREDLRAAVATARFFPIIPVHPPTAAGIEELFEVIEVGFPAPPAAGIPPVSTASGSDYGDICADPDAPLVAEVVRTTTDPYVGRLSLVRVFAGTLRSDDRLHVSGHLSWVAGHEVAGHPGHDEDDERVGQISSPLADGTAPRDRAIAGELVLVTKIAHAETADTLSDMEHPALVAAWLLPEPQLPVAVRAASPGDEDKLASALQRVVAEDVTLRMEQNPETHQLVLWTLGPAHVDDLLERLRERHHVEVEVDPVRTSLRETFVRPVDGTGRLVKQSGGHGQYAVVHVRIEPLERGAGFEFVDKVVGGAVPRQFIPSVEKGCRSQIAQGVLAGYPLVDLRVTLLDGKAHSVDSSDMAFQSAGALALREAANDSTVSLLEPVDHIAVTVADEYVGPVMADLRGRRAQVHGTEAGEEGHTVVHAEVPQHELSRYAIDLRSVSHGSATFTREFVRYDYLPAQLATEIGSNRR</sequence>
<dbReference type="AlphaFoldDB" id="A0A542YMG8"/>
<dbReference type="SUPFAM" id="SSF54211">
    <property type="entry name" value="Ribosomal protein S5 domain 2-like"/>
    <property type="match status" value="1"/>
</dbReference>
<dbReference type="GO" id="GO:0003746">
    <property type="term" value="F:translation elongation factor activity"/>
    <property type="evidence" value="ECO:0007669"/>
    <property type="project" value="UniProtKB-KW"/>
</dbReference>
<dbReference type="Pfam" id="PF00009">
    <property type="entry name" value="GTP_EFTU"/>
    <property type="match status" value="1"/>
</dbReference>
<dbReference type="InterPro" id="IPR035647">
    <property type="entry name" value="EFG_III/V"/>
</dbReference>
<dbReference type="Pfam" id="PF14492">
    <property type="entry name" value="EFG_III"/>
    <property type="match status" value="1"/>
</dbReference>
<dbReference type="FunFam" id="3.30.230.10:FF:000003">
    <property type="entry name" value="Elongation factor G"/>
    <property type="match status" value="1"/>
</dbReference>
<evidence type="ECO:0000256" key="2">
    <source>
        <dbReference type="ARBA" id="ARBA00023134"/>
    </source>
</evidence>
<dbReference type="Gene3D" id="2.40.30.10">
    <property type="entry name" value="Translation factors"/>
    <property type="match status" value="1"/>
</dbReference>
<dbReference type="SUPFAM" id="SSF50447">
    <property type="entry name" value="Translation proteins"/>
    <property type="match status" value="1"/>
</dbReference>
<dbReference type="Pfam" id="PF03764">
    <property type="entry name" value="EFG_IV"/>
    <property type="match status" value="1"/>
</dbReference>
<dbReference type="NCBIfam" id="TIGR00231">
    <property type="entry name" value="small_GTP"/>
    <property type="match status" value="1"/>
</dbReference>
<dbReference type="Gene3D" id="3.30.70.870">
    <property type="entry name" value="Elongation Factor G (Translational Gtpase), domain 3"/>
    <property type="match status" value="1"/>
</dbReference>
<dbReference type="InterPro" id="IPR020568">
    <property type="entry name" value="Ribosomal_Su5_D2-typ_SF"/>
</dbReference>
<reference evidence="5 6" key="1">
    <citation type="submission" date="2019-06" db="EMBL/GenBank/DDBJ databases">
        <title>Sequencing the genomes of 1000 actinobacteria strains.</title>
        <authorList>
            <person name="Klenk H.-P."/>
        </authorList>
    </citation>
    <scope>NUCLEOTIDE SEQUENCE [LARGE SCALE GENOMIC DNA]</scope>
    <source>
        <strain evidence="5 6">DSM 12335</strain>
    </source>
</reference>
<dbReference type="SUPFAM" id="SSF54980">
    <property type="entry name" value="EF-G C-terminal domain-like"/>
    <property type="match status" value="2"/>
</dbReference>
<comment type="caution">
    <text evidence="5">The sequence shown here is derived from an EMBL/GenBank/DDBJ whole genome shotgun (WGS) entry which is preliminary data.</text>
</comment>
<evidence type="ECO:0000256" key="1">
    <source>
        <dbReference type="ARBA" id="ARBA00022741"/>
    </source>
</evidence>
<dbReference type="Proteomes" id="UP000319516">
    <property type="component" value="Unassembled WGS sequence"/>
</dbReference>
<organism evidence="5 6">
    <name type="scientific">Ornithinicoccus hortensis</name>
    <dbReference type="NCBI Taxonomy" id="82346"/>
    <lineage>
        <taxon>Bacteria</taxon>
        <taxon>Bacillati</taxon>
        <taxon>Actinomycetota</taxon>
        <taxon>Actinomycetes</taxon>
        <taxon>Micrococcales</taxon>
        <taxon>Intrasporangiaceae</taxon>
        <taxon>Ornithinicoccus</taxon>
    </lineage>
</organism>
<dbReference type="Gene3D" id="3.40.50.300">
    <property type="entry name" value="P-loop containing nucleotide triphosphate hydrolases"/>
    <property type="match status" value="1"/>
</dbReference>
<dbReference type="Pfam" id="PF00679">
    <property type="entry name" value="EFG_C"/>
    <property type="match status" value="1"/>
</dbReference>
<dbReference type="PANTHER" id="PTHR43261:SF6">
    <property type="entry name" value="ELONGATION FACTOR G-LIKE PROTEIN"/>
    <property type="match status" value="1"/>
</dbReference>
<dbReference type="CDD" id="cd03713">
    <property type="entry name" value="EFG_mtEFG_C"/>
    <property type="match status" value="1"/>
</dbReference>
<dbReference type="GO" id="GO:0003924">
    <property type="term" value="F:GTPase activity"/>
    <property type="evidence" value="ECO:0007669"/>
    <property type="project" value="InterPro"/>
</dbReference>
<dbReference type="GO" id="GO:0032790">
    <property type="term" value="P:ribosome disassembly"/>
    <property type="evidence" value="ECO:0007669"/>
    <property type="project" value="TreeGrafter"/>
</dbReference>
<keyword evidence="1" id="KW-0547">Nucleotide-binding</keyword>
<dbReference type="InterPro" id="IPR014721">
    <property type="entry name" value="Ribsml_uS5_D2-typ_fold_subgr"/>
</dbReference>
<gene>
    <name evidence="5" type="ORF">FB467_0219</name>
</gene>
<dbReference type="CDD" id="cd01434">
    <property type="entry name" value="EFG_mtEFG1_IV"/>
    <property type="match status" value="1"/>
</dbReference>
<dbReference type="GO" id="GO:0005525">
    <property type="term" value="F:GTP binding"/>
    <property type="evidence" value="ECO:0007669"/>
    <property type="project" value="UniProtKB-KW"/>
</dbReference>
<evidence type="ECO:0000313" key="6">
    <source>
        <dbReference type="Proteomes" id="UP000319516"/>
    </source>
</evidence>
<dbReference type="Gene3D" id="3.30.70.240">
    <property type="match status" value="1"/>
</dbReference>
<dbReference type="OrthoDB" id="9801472at2"/>
<keyword evidence="2" id="KW-0342">GTP-binding</keyword>
<dbReference type="PANTHER" id="PTHR43261">
    <property type="entry name" value="TRANSLATION ELONGATION FACTOR G-RELATED"/>
    <property type="match status" value="1"/>
</dbReference>
<evidence type="ECO:0000313" key="5">
    <source>
        <dbReference type="EMBL" id="TQL49154.1"/>
    </source>
</evidence>
<keyword evidence="5" id="KW-0251">Elongation factor</keyword>
<dbReference type="InterPro" id="IPR027417">
    <property type="entry name" value="P-loop_NTPase"/>
</dbReference>
<keyword evidence="5" id="KW-0648">Protein biosynthesis</keyword>
<feature type="domain" description="Translation elongation factor EFG/EF2" evidence="4">
    <location>
        <begin position="486"/>
        <end position="604"/>
    </location>
</feature>
<proteinExistence type="predicted"/>
<dbReference type="InterPro" id="IPR041095">
    <property type="entry name" value="EFG_II"/>
</dbReference>
<name>A0A542YMG8_9MICO</name>
<evidence type="ECO:0000259" key="4">
    <source>
        <dbReference type="SMART" id="SM00889"/>
    </source>
</evidence>
<feature type="domain" description="Elongation factor EFG" evidence="3">
    <location>
        <begin position="606"/>
        <end position="694"/>
    </location>
</feature>
<dbReference type="NCBIfam" id="NF009377">
    <property type="entry name" value="PRK12740.1-1"/>
    <property type="match status" value="1"/>
</dbReference>
<accession>A0A542YMG8</accession>
<dbReference type="InterPro" id="IPR005225">
    <property type="entry name" value="Small_GTP-bd"/>
</dbReference>
<dbReference type="Gene3D" id="3.30.230.10">
    <property type="match status" value="1"/>
</dbReference>
<dbReference type="InterPro" id="IPR000640">
    <property type="entry name" value="EFG_V-like"/>
</dbReference>
<protein>
    <submittedName>
        <fullName evidence="5">Translation elongation factor 2 (EF-2/EF-G)</fullName>
    </submittedName>
</protein>